<gene>
    <name evidence="5" type="ORF">LITE_LOCUS7270</name>
</gene>
<dbReference type="Gene3D" id="3.90.470.20">
    <property type="entry name" value="4'-phosphopantetheinyl transferase domain"/>
    <property type="match status" value="2"/>
</dbReference>
<evidence type="ECO:0000259" key="3">
    <source>
        <dbReference type="Pfam" id="PF01648"/>
    </source>
</evidence>
<keyword evidence="2" id="KW-0808">Transferase</keyword>
<evidence type="ECO:0000313" key="6">
    <source>
        <dbReference type="Proteomes" id="UP001154282"/>
    </source>
</evidence>
<dbReference type="InterPro" id="IPR008278">
    <property type="entry name" value="4-PPantetheinyl_Trfase_dom"/>
</dbReference>
<protein>
    <recommendedName>
        <fullName evidence="1">holo-[acyl-carrier-protein] synthase</fullName>
        <ecNumber evidence="1">2.7.8.7</ecNumber>
    </recommendedName>
</protein>
<dbReference type="EMBL" id="CAMGYJ010000003">
    <property type="protein sequence ID" value="CAI0391790.1"/>
    <property type="molecule type" value="Genomic_DNA"/>
</dbReference>
<reference evidence="5" key="1">
    <citation type="submission" date="2022-08" db="EMBL/GenBank/DDBJ databases">
        <authorList>
            <person name="Gutierrez-Valencia J."/>
        </authorList>
    </citation>
    <scope>NUCLEOTIDE SEQUENCE</scope>
</reference>
<sequence>HRRLPAVIPTPPVSASPFPNPKSQYCCLSRNFSAALTPLLPVQLPSRMETHLWYVVPDEVKSAPLLSKYMELLPQSERDHVLGFRGDQLQKSALLARTLVRTTIARYQVDGHLDPRSLRFKRNIHGKPEVEWETKDGFCPPPLQFNISHTSSLVACGVTMNSLIGIDVEEKRRRTKNNILAFAKRYFTAHEVEHLNAIPDSELQQQEFIKLWTLKEAYVKALGKGFSSSPFNTFTIRVNTAAQESFCLVKARKEASSGIAVETLDSPQNLTNNWQFALLELMGSHYVAICLERQETGGAGKAFPIKLTARKTIPSVEDELVSGTNAVVTIGGSVTQF</sequence>
<feature type="non-terminal residue" evidence="5">
    <location>
        <position position="1"/>
    </location>
</feature>
<dbReference type="PANTHER" id="PTHR12215">
    <property type="entry name" value="PHOSPHOPANTETHEINE TRANSFERASE"/>
    <property type="match status" value="1"/>
</dbReference>
<feature type="domain" description="4'-phosphopantetheinyl transferase N-terminal" evidence="4">
    <location>
        <begin position="67"/>
        <end position="155"/>
    </location>
</feature>
<keyword evidence="6" id="KW-1185">Reference proteome</keyword>
<dbReference type="GO" id="GO:0008897">
    <property type="term" value="F:holo-[acyl-carrier-protein] synthase activity"/>
    <property type="evidence" value="ECO:0007669"/>
    <property type="project" value="UniProtKB-EC"/>
</dbReference>
<dbReference type="EC" id="2.7.8.7" evidence="1"/>
<accession>A0AAV0I6F9</accession>
<dbReference type="GO" id="GO:0005829">
    <property type="term" value="C:cytosol"/>
    <property type="evidence" value="ECO:0007669"/>
    <property type="project" value="TreeGrafter"/>
</dbReference>
<dbReference type="FunFam" id="3.90.470.20:FF:000011">
    <property type="entry name" value="Os08g0243100 protein"/>
    <property type="match status" value="1"/>
</dbReference>
<evidence type="ECO:0000259" key="4">
    <source>
        <dbReference type="Pfam" id="PF22624"/>
    </source>
</evidence>
<evidence type="ECO:0000256" key="1">
    <source>
        <dbReference type="ARBA" id="ARBA00013172"/>
    </source>
</evidence>
<dbReference type="PANTHER" id="PTHR12215:SF15">
    <property type="entry name" value="4'-PHOSPHOPANTETHEINYL TRANSFERASE SUPERFAMILY-RELATED"/>
    <property type="match status" value="1"/>
</dbReference>
<dbReference type="InterPro" id="IPR037143">
    <property type="entry name" value="4-PPantetheinyl_Trfase_dom_sf"/>
</dbReference>
<dbReference type="GO" id="GO:0000287">
    <property type="term" value="F:magnesium ion binding"/>
    <property type="evidence" value="ECO:0007669"/>
    <property type="project" value="InterPro"/>
</dbReference>
<dbReference type="AlphaFoldDB" id="A0AAV0I6F9"/>
<dbReference type="Pfam" id="PF22624">
    <property type="entry name" value="AASDHPPT_N"/>
    <property type="match status" value="1"/>
</dbReference>
<dbReference type="InterPro" id="IPR055066">
    <property type="entry name" value="AASDHPPT_N"/>
</dbReference>
<dbReference type="Proteomes" id="UP001154282">
    <property type="component" value="Unassembled WGS sequence"/>
</dbReference>
<proteinExistence type="predicted"/>
<dbReference type="InterPro" id="IPR050559">
    <property type="entry name" value="P-Pant_transferase_sf"/>
</dbReference>
<organism evidence="5 6">
    <name type="scientific">Linum tenue</name>
    <dbReference type="NCBI Taxonomy" id="586396"/>
    <lineage>
        <taxon>Eukaryota</taxon>
        <taxon>Viridiplantae</taxon>
        <taxon>Streptophyta</taxon>
        <taxon>Embryophyta</taxon>
        <taxon>Tracheophyta</taxon>
        <taxon>Spermatophyta</taxon>
        <taxon>Magnoliopsida</taxon>
        <taxon>eudicotyledons</taxon>
        <taxon>Gunneridae</taxon>
        <taxon>Pentapetalae</taxon>
        <taxon>rosids</taxon>
        <taxon>fabids</taxon>
        <taxon>Malpighiales</taxon>
        <taxon>Linaceae</taxon>
        <taxon>Linum</taxon>
    </lineage>
</organism>
<dbReference type="GO" id="GO:0019878">
    <property type="term" value="P:lysine biosynthetic process via aminoadipic acid"/>
    <property type="evidence" value="ECO:0007669"/>
    <property type="project" value="TreeGrafter"/>
</dbReference>
<dbReference type="SUPFAM" id="SSF56214">
    <property type="entry name" value="4'-phosphopantetheinyl transferase"/>
    <property type="match status" value="2"/>
</dbReference>
<evidence type="ECO:0000313" key="5">
    <source>
        <dbReference type="EMBL" id="CAI0391790.1"/>
    </source>
</evidence>
<comment type="caution">
    <text evidence="5">The sequence shown here is derived from an EMBL/GenBank/DDBJ whole genome shotgun (WGS) entry which is preliminary data.</text>
</comment>
<evidence type="ECO:0000256" key="2">
    <source>
        <dbReference type="ARBA" id="ARBA00022679"/>
    </source>
</evidence>
<dbReference type="Pfam" id="PF01648">
    <property type="entry name" value="ACPS"/>
    <property type="match status" value="1"/>
</dbReference>
<name>A0AAV0I6F9_9ROSI</name>
<feature type="domain" description="4'-phosphopantetheinyl transferase" evidence="3">
    <location>
        <begin position="164"/>
        <end position="250"/>
    </location>
</feature>
<dbReference type="FunFam" id="3.90.470.20:FF:000010">
    <property type="entry name" value="L-aminoadipate-semialdehyde dehydrogenase-phosphopantetheinyl transferase"/>
    <property type="match status" value="1"/>
</dbReference>